<feature type="transmembrane region" description="Helical" evidence="1">
    <location>
        <begin position="45"/>
        <end position="63"/>
    </location>
</feature>
<feature type="transmembrane region" description="Helical" evidence="1">
    <location>
        <begin position="12"/>
        <end position="33"/>
    </location>
</feature>
<accession>A0A2P0VNZ1</accession>
<gene>
    <name evidence="2" type="ORF">TetV_546</name>
</gene>
<keyword evidence="3" id="KW-1185">Reference proteome</keyword>
<keyword evidence="1" id="KW-0812">Transmembrane</keyword>
<feature type="transmembrane region" description="Helical" evidence="1">
    <location>
        <begin position="101"/>
        <end position="124"/>
    </location>
</feature>
<feature type="transmembrane region" description="Helical" evidence="1">
    <location>
        <begin position="75"/>
        <end position="95"/>
    </location>
</feature>
<dbReference type="Proteomes" id="UP000244773">
    <property type="component" value="Segment"/>
</dbReference>
<reference evidence="2" key="1">
    <citation type="journal article" date="2018" name="Virology">
        <title>A giant virus infecting green algae encodes key fermentation genes.</title>
        <authorList>
            <person name="Schvarcz C.R."/>
            <person name="Steward G.F."/>
        </authorList>
    </citation>
    <scope>NUCLEOTIDE SEQUENCE [LARGE SCALE GENOMIC DNA]</scope>
</reference>
<feature type="transmembrane region" description="Helical" evidence="1">
    <location>
        <begin position="136"/>
        <end position="157"/>
    </location>
</feature>
<keyword evidence="1" id="KW-1133">Transmembrane helix</keyword>
<evidence type="ECO:0000256" key="1">
    <source>
        <dbReference type="SAM" id="Phobius"/>
    </source>
</evidence>
<name>A0A2P0VNZ1_9VIRU</name>
<organism evidence="2">
    <name type="scientific">Tetraselmis virus 1</name>
    <dbReference type="NCBI Taxonomy" id="2060617"/>
    <lineage>
        <taxon>Viruses</taxon>
        <taxon>Varidnaviria</taxon>
        <taxon>Bamfordvirae</taxon>
        <taxon>Nucleocytoviricota</taxon>
        <taxon>Megaviricetes</taxon>
        <taxon>Imitervirales</taxon>
        <taxon>Allomimiviridae</taxon>
        <taxon>Oceanusvirus</taxon>
        <taxon>Oceanusvirus kaneohense</taxon>
    </lineage>
</organism>
<evidence type="ECO:0000313" key="3">
    <source>
        <dbReference type="Proteomes" id="UP000244773"/>
    </source>
</evidence>
<keyword evidence="1" id="KW-0472">Membrane</keyword>
<proteinExistence type="predicted"/>
<evidence type="ECO:0000313" key="2">
    <source>
        <dbReference type="EMBL" id="AUF82628.1"/>
    </source>
</evidence>
<dbReference type="EMBL" id="KY322437">
    <property type="protein sequence ID" value="AUF82628.1"/>
    <property type="molecule type" value="Genomic_DNA"/>
</dbReference>
<protein>
    <submittedName>
        <fullName evidence="2">Uncharacterized protein</fullName>
    </submittedName>
</protein>
<sequence length="183" mass="20176">MNTEERTYTMAEILEFFGIFLVVVGNTLSAITLDDGFGKQPKKPFLVASVSCYFIGWFILMIAKSITNPVSVMRIIFLLIGIVGVSVSTATAVWFRAGNLLPPAFVTVVTVISWLCLGTSVAIENTGSSVSLNTRSFIFGILAALSMIFSDTMLAPWERRNCITEGYSQILAMLGWWFFTKTN</sequence>